<keyword evidence="3" id="KW-1185">Reference proteome</keyword>
<sequence length="177" mass="20166">MKKIVQVFLIFISIFLISCEKEPFLELGMEYQGGRIFYLDKTGKHGLIAAPEDLPTYVSWGCANQVIPGTNFTFIGAGMRNTNRIIEVCQAVTAASLCADLVIDGYDDWYLPSKDELLLMYVNRDFIGNLRNGVWEPYWSSSQYEPELRAIVHNFGTGLTTNENKANEYWVRAIRSF</sequence>
<comment type="caution">
    <text evidence="2">The sequence shown here is derived from an EMBL/GenBank/DDBJ whole genome shotgun (WGS) entry which is preliminary data.</text>
</comment>
<evidence type="ECO:0000259" key="1">
    <source>
        <dbReference type="Pfam" id="PF07603"/>
    </source>
</evidence>
<proteinExistence type="predicted"/>
<organism evidence="2 3">
    <name type="scientific">Belliella aquatica</name>
    <dbReference type="NCBI Taxonomy" id="1323734"/>
    <lineage>
        <taxon>Bacteria</taxon>
        <taxon>Pseudomonadati</taxon>
        <taxon>Bacteroidota</taxon>
        <taxon>Cytophagia</taxon>
        <taxon>Cytophagales</taxon>
        <taxon>Cyclobacteriaceae</taxon>
        <taxon>Belliella</taxon>
    </lineage>
</organism>
<dbReference type="Proteomes" id="UP000635885">
    <property type="component" value="Unassembled WGS sequence"/>
</dbReference>
<gene>
    <name evidence="2" type="ORF">GCM10010993_16450</name>
</gene>
<protein>
    <recommendedName>
        <fullName evidence="1">Lcl C-terminal domain-containing protein</fullName>
    </recommendedName>
</protein>
<feature type="domain" description="Lcl C-terminal" evidence="1">
    <location>
        <begin position="87"/>
        <end position="175"/>
    </location>
</feature>
<name>A0ABQ1MGN7_9BACT</name>
<evidence type="ECO:0000313" key="2">
    <source>
        <dbReference type="EMBL" id="GGC38340.1"/>
    </source>
</evidence>
<dbReference type="EMBL" id="BMFD01000005">
    <property type="protein sequence ID" value="GGC38340.1"/>
    <property type="molecule type" value="Genomic_DNA"/>
</dbReference>
<dbReference type="Pfam" id="PF07603">
    <property type="entry name" value="Lcl_C"/>
    <property type="match status" value="1"/>
</dbReference>
<dbReference type="PROSITE" id="PS51257">
    <property type="entry name" value="PROKAR_LIPOPROTEIN"/>
    <property type="match status" value="1"/>
</dbReference>
<evidence type="ECO:0000313" key="3">
    <source>
        <dbReference type="Proteomes" id="UP000635885"/>
    </source>
</evidence>
<reference evidence="3" key="1">
    <citation type="journal article" date="2019" name="Int. J. Syst. Evol. Microbiol.">
        <title>The Global Catalogue of Microorganisms (GCM) 10K type strain sequencing project: providing services to taxonomists for standard genome sequencing and annotation.</title>
        <authorList>
            <consortium name="The Broad Institute Genomics Platform"/>
            <consortium name="The Broad Institute Genome Sequencing Center for Infectious Disease"/>
            <person name="Wu L."/>
            <person name="Ma J."/>
        </authorList>
    </citation>
    <scope>NUCLEOTIDE SEQUENCE [LARGE SCALE GENOMIC DNA]</scope>
    <source>
        <strain evidence="3">CGMCC 1.12479</strain>
    </source>
</reference>
<accession>A0ABQ1MGN7</accession>
<dbReference type="RefSeq" id="WP_188441665.1">
    <property type="nucleotide sequence ID" value="NZ_BMFD01000005.1"/>
</dbReference>
<dbReference type="InterPro" id="IPR011460">
    <property type="entry name" value="Lcl_C"/>
</dbReference>